<dbReference type="Pfam" id="PF01453">
    <property type="entry name" value="B_lectin"/>
    <property type="match status" value="1"/>
</dbReference>
<keyword evidence="2 5" id="KW-0732">Signal</keyword>
<dbReference type="Gene3D" id="3.30.200.20">
    <property type="entry name" value="Phosphorylase Kinase, domain 1"/>
    <property type="match status" value="1"/>
</dbReference>
<evidence type="ECO:0000259" key="7">
    <source>
        <dbReference type="PROSITE" id="PS50927"/>
    </source>
</evidence>
<dbReference type="InterPro" id="IPR051343">
    <property type="entry name" value="G-type_lectin_kinases/EP1-like"/>
</dbReference>
<feature type="domain" description="Bulb-type lectin" evidence="7">
    <location>
        <begin position="18"/>
        <end position="145"/>
    </location>
</feature>
<dbReference type="InterPro" id="IPR000719">
    <property type="entry name" value="Prot_kinase_dom"/>
</dbReference>
<dbReference type="PROSITE" id="PS50927">
    <property type="entry name" value="BULB_LECTIN"/>
    <property type="match status" value="1"/>
</dbReference>
<feature type="domain" description="Protein kinase" evidence="6">
    <location>
        <begin position="455"/>
        <end position="622"/>
    </location>
</feature>
<dbReference type="PANTHER" id="PTHR47976:SF116">
    <property type="entry name" value="RECEPTOR-LIKE SERINE_THREONINE-PROTEIN KINASE"/>
    <property type="match status" value="1"/>
</dbReference>
<proteinExistence type="predicted"/>
<evidence type="ECO:0000313" key="9">
    <source>
        <dbReference type="Proteomes" id="UP000827721"/>
    </source>
</evidence>
<evidence type="ECO:0000256" key="2">
    <source>
        <dbReference type="ARBA" id="ARBA00022729"/>
    </source>
</evidence>
<dbReference type="EMBL" id="JAFEMO010000005">
    <property type="protein sequence ID" value="KAH7570707.1"/>
    <property type="molecule type" value="Genomic_DNA"/>
</dbReference>
<dbReference type="CDD" id="cd00028">
    <property type="entry name" value="B_lectin"/>
    <property type="match status" value="1"/>
</dbReference>
<dbReference type="Gene3D" id="1.10.510.10">
    <property type="entry name" value="Transferase(Phosphotransferase) domain 1"/>
    <property type="match status" value="1"/>
</dbReference>
<keyword evidence="1" id="KW-0245">EGF-like domain</keyword>
<accession>A0ABQ8I250</accession>
<dbReference type="Gene3D" id="2.90.10.10">
    <property type="entry name" value="Bulb-type lectin domain"/>
    <property type="match status" value="2"/>
</dbReference>
<dbReference type="SUPFAM" id="SSF51110">
    <property type="entry name" value="alpha-D-mannose-specific plant lectins"/>
    <property type="match status" value="1"/>
</dbReference>
<keyword evidence="4" id="KW-0325">Glycoprotein</keyword>
<dbReference type="InterPro" id="IPR036426">
    <property type="entry name" value="Bulb-type_lectin_dom_sf"/>
</dbReference>
<dbReference type="InterPro" id="IPR001245">
    <property type="entry name" value="Ser-Thr/Tyr_kinase_cat_dom"/>
</dbReference>
<feature type="chain" id="PRO_5047440913" description="Receptor-like serine/threonine-protein kinase" evidence="5">
    <location>
        <begin position="22"/>
        <end position="622"/>
    </location>
</feature>
<name>A0ABQ8I250_9ROSI</name>
<evidence type="ECO:0000256" key="4">
    <source>
        <dbReference type="ARBA" id="ARBA00023180"/>
    </source>
</evidence>
<evidence type="ECO:0000259" key="6">
    <source>
        <dbReference type="PROSITE" id="PS50011"/>
    </source>
</evidence>
<dbReference type="SUPFAM" id="SSF56112">
    <property type="entry name" value="Protein kinase-like (PK-like)"/>
    <property type="match status" value="1"/>
</dbReference>
<evidence type="ECO:0008006" key="10">
    <source>
        <dbReference type="Google" id="ProtNLM"/>
    </source>
</evidence>
<dbReference type="PROSITE" id="PS50011">
    <property type="entry name" value="PROTEIN_KINASE_DOM"/>
    <property type="match status" value="1"/>
</dbReference>
<evidence type="ECO:0000256" key="1">
    <source>
        <dbReference type="ARBA" id="ARBA00022536"/>
    </source>
</evidence>
<evidence type="ECO:0000256" key="3">
    <source>
        <dbReference type="ARBA" id="ARBA00023157"/>
    </source>
</evidence>
<protein>
    <recommendedName>
        <fullName evidence="10">Receptor-like serine/threonine-protein kinase</fullName>
    </recommendedName>
</protein>
<reference evidence="8 9" key="1">
    <citation type="submission" date="2021-02" db="EMBL/GenBank/DDBJ databases">
        <title>Plant Genome Project.</title>
        <authorList>
            <person name="Zhang R.-G."/>
        </authorList>
    </citation>
    <scope>NUCLEOTIDE SEQUENCE [LARGE SCALE GENOMIC DNA]</scope>
    <source>
        <tissue evidence="8">Leaves</tissue>
    </source>
</reference>
<feature type="signal peptide" evidence="5">
    <location>
        <begin position="1"/>
        <end position="21"/>
    </location>
</feature>
<dbReference type="InterPro" id="IPR020635">
    <property type="entry name" value="Tyr_kinase_cat_dom"/>
</dbReference>
<organism evidence="8 9">
    <name type="scientific">Xanthoceras sorbifolium</name>
    <dbReference type="NCBI Taxonomy" id="99658"/>
    <lineage>
        <taxon>Eukaryota</taxon>
        <taxon>Viridiplantae</taxon>
        <taxon>Streptophyta</taxon>
        <taxon>Embryophyta</taxon>
        <taxon>Tracheophyta</taxon>
        <taxon>Spermatophyta</taxon>
        <taxon>Magnoliopsida</taxon>
        <taxon>eudicotyledons</taxon>
        <taxon>Gunneridae</taxon>
        <taxon>Pentapetalae</taxon>
        <taxon>rosids</taxon>
        <taxon>malvids</taxon>
        <taxon>Sapindales</taxon>
        <taxon>Sapindaceae</taxon>
        <taxon>Xanthoceroideae</taxon>
        <taxon>Xanthoceras</taxon>
    </lineage>
</organism>
<keyword evidence="3" id="KW-1015">Disulfide bond</keyword>
<dbReference type="InterPro" id="IPR001480">
    <property type="entry name" value="Bulb-type_lectin_dom"/>
</dbReference>
<evidence type="ECO:0000313" key="8">
    <source>
        <dbReference type="EMBL" id="KAH7570707.1"/>
    </source>
</evidence>
<dbReference type="SMART" id="SM00108">
    <property type="entry name" value="B_lectin"/>
    <property type="match status" value="1"/>
</dbReference>
<keyword evidence="9" id="KW-1185">Reference proteome</keyword>
<gene>
    <name evidence="8" type="ORF">JRO89_XS05G0163900</name>
</gene>
<dbReference type="InterPro" id="IPR011009">
    <property type="entry name" value="Kinase-like_dom_sf"/>
</dbReference>
<sequence length="622" mass="70800">MAISIHHHVTLVLFLPLLTVADQTSNISLGTSLVASNESSPWQSPSGEFAFGFRRIQNQDVYLLAVWFNKIPDKTIVWYANGDSPTPRGSKIELTTDGQFKLTGPKGQEIWPESRVDGVAYAAMLDTGNFVLVSRDSSYVWESFKHPTNTILPTQLLGIGSKLFSQQTENNYSKGWFQLRLTTDGDLLLNPIALPTEFAYQSYYRTDTSDAVDEMNSGYQLVFNESGYINVLLRNRNVVTLTKKTAVTRTGEYYYRATLDSDGIFTQYAHPKTRTNGRWVHNWIPVWLVPDDICSDVNGDAGSGPCGFNSYCRLDENRRLICDCLPGFFLRDANNKFNGCKQDTSQSCDQQRNSKPEDLYEMKEISNTYWPLLQKKKNTYWPSSANFAQLQPLSEDDCSTLCLHDCNCVVAVIKEVISIVAFFSYQKRHKLVGNSSILETNLRIFTFNELKESTDEFREELGRGSFEIVYRGVISSTTSRIYVAVKKLDRLLQEGEKEFKTEVTVIGQTHHKNLVKLIGFCDEGSYKLLVKSLEMARENDEEVILTGWVYDCYKQRRLGKLVEDDEEARNDMKKMERLVMVAIWCIQEDPSLRPSMRMLTQMLEGIVQVPVPPSPTPFTSLV</sequence>
<comment type="caution">
    <text evidence="8">The sequence shown here is derived from an EMBL/GenBank/DDBJ whole genome shotgun (WGS) entry which is preliminary data.</text>
</comment>
<evidence type="ECO:0000256" key="5">
    <source>
        <dbReference type="SAM" id="SignalP"/>
    </source>
</evidence>
<dbReference type="Pfam" id="PF07714">
    <property type="entry name" value="PK_Tyr_Ser-Thr"/>
    <property type="match status" value="1"/>
</dbReference>
<dbReference type="PANTHER" id="PTHR47976">
    <property type="entry name" value="G-TYPE LECTIN S-RECEPTOR-LIKE SERINE/THREONINE-PROTEIN KINASE SD2-5"/>
    <property type="match status" value="1"/>
</dbReference>
<dbReference type="Proteomes" id="UP000827721">
    <property type="component" value="Unassembled WGS sequence"/>
</dbReference>
<dbReference type="SMART" id="SM00219">
    <property type="entry name" value="TyrKc"/>
    <property type="match status" value="1"/>
</dbReference>